<accession>A0A1M6G551</accession>
<dbReference type="PROSITE" id="PS51257">
    <property type="entry name" value="PROKAR_LIPOPROTEIN"/>
    <property type="match status" value="1"/>
</dbReference>
<dbReference type="SUPFAM" id="SSF55890">
    <property type="entry name" value="Sporulation response regulatory protein Spo0B"/>
    <property type="match status" value="1"/>
</dbReference>
<evidence type="ECO:0000256" key="9">
    <source>
        <dbReference type="ARBA" id="ARBA00022777"/>
    </source>
</evidence>
<proteinExistence type="predicted"/>
<dbReference type="AlphaFoldDB" id="A0A1M6G551"/>
<dbReference type="SUPFAM" id="SSF103190">
    <property type="entry name" value="Sensory domain-like"/>
    <property type="match status" value="1"/>
</dbReference>
<evidence type="ECO:0000256" key="8">
    <source>
        <dbReference type="ARBA" id="ARBA00022741"/>
    </source>
</evidence>
<evidence type="ECO:0000259" key="15">
    <source>
        <dbReference type="PROSITE" id="PS50109"/>
    </source>
</evidence>
<dbReference type="InterPro" id="IPR005467">
    <property type="entry name" value="His_kinase_dom"/>
</dbReference>
<dbReference type="SMART" id="SM00387">
    <property type="entry name" value="HATPase_c"/>
    <property type="match status" value="1"/>
</dbReference>
<evidence type="ECO:0000256" key="1">
    <source>
        <dbReference type="ARBA" id="ARBA00000085"/>
    </source>
</evidence>
<dbReference type="InterPro" id="IPR016120">
    <property type="entry name" value="Sig_transdc_His_kin_SpoOB"/>
</dbReference>
<dbReference type="InterPro" id="IPR029151">
    <property type="entry name" value="Sensor-like_sf"/>
</dbReference>
<dbReference type="NCBIfam" id="NF008298">
    <property type="entry name" value="PRK11086.1"/>
    <property type="match status" value="1"/>
</dbReference>
<dbReference type="GO" id="GO:0006355">
    <property type="term" value="P:regulation of DNA-templated transcription"/>
    <property type="evidence" value="ECO:0007669"/>
    <property type="project" value="InterPro"/>
</dbReference>
<keyword evidence="17" id="KW-1185">Reference proteome</keyword>
<reference evidence="16 17" key="1">
    <citation type="submission" date="2016-11" db="EMBL/GenBank/DDBJ databases">
        <authorList>
            <person name="Varghese N."/>
            <person name="Submissions S."/>
        </authorList>
    </citation>
    <scope>NUCLEOTIDE SEQUENCE [LARGE SCALE GENOMIC DNA]</scope>
    <source>
        <strain evidence="16 17">DSM 15287</strain>
    </source>
</reference>
<dbReference type="PRINTS" id="PR00344">
    <property type="entry name" value="BCTRLSENSOR"/>
</dbReference>
<dbReference type="InterPro" id="IPR004358">
    <property type="entry name" value="Sig_transdc_His_kin-like_C"/>
</dbReference>
<name>A0A1M6G551_9FIRM</name>
<evidence type="ECO:0000256" key="13">
    <source>
        <dbReference type="ARBA" id="ARBA00023136"/>
    </source>
</evidence>
<keyword evidence="4" id="KW-1003">Cell membrane</keyword>
<keyword evidence="12" id="KW-0902">Two-component regulatory system</keyword>
<keyword evidence="9 16" id="KW-0418">Kinase</keyword>
<dbReference type="InterPro" id="IPR003594">
    <property type="entry name" value="HATPase_dom"/>
</dbReference>
<dbReference type="GO" id="GO:0005886">
    <property type="term" value="C:plasma membrane"/>
    <property type="evidence" value="ECO:0007669"/>
    <property type="project" value="UniProtKB-SubCell"/>
</dbReference>
<keyword evidence="5" id="KW-0597">Phosphoprotein</keyword>
<dbReference type="EC" id="2.7.13.3" evidence="3"/>
<dbReference type="Gene3D" id="3.30.450.20">
    <property type="entry name" value="PAS domain"/>
    <property type="match status" value="2"/>
</dbReference>
<dbReference type="SUPFAM" id="SSF55874">
    <property type="entry name" value="ATPase domain of HSP90 chaperone/DNA topoisomerase II/histidine kinase"/>
    <property type="match status" value="1"/>
</dbReference>
<evidence type="ECO:0000256" key="7">
    <source>
        <dbReference type="ARBA" id="ARBA00022692"/>
    </source>
</evidence>
<evidence type="ECO:0000256" key="3">
    <source>
        <dbReference type="ARBA" id="ARBA00012438"/>
    </source>
</evidence>
<keyword evidence="8" id="KW-0547">Nucleotide-binding</keyword>
<dbReference type="RefSeq" id="WP_149734418.1">
    <property type="nucleotide sequence ID" value="NZ_FQZD01000011.1"/>
</dbReference>
<comment type="catalytic activity">
    <reaction evidence="1">
        <text>ATP + protein L-histidine = ADP + protein N-phospho-L-histidine.</text>
        <dbReference type="EC" id="2.7.13.3"/>
    </reaction>
</comment>
<dbReference type="GO" id="GO:0000155">
    <property type="term" value="F:phosphorelay sensor kinase activity"/>
    <property type="evidence" value="ECO:0007669"/>
    <property type="project" value="InterPro"/>
</dbReference>
<evidence type="ECO:0000256" key="4">
    <source>
        <dbReference type="ARBA" id="ARBA00022475"/>
    </source>
</evidence>
<evidence type="ECO:0000256" key="11">
    <source>
        <dbReference type="ARBA" id="ARBA00022989"/>
    </source>
</evidence>
<evidence type="ECO:0000256" key="5">
    <source>
        <dbReference type="ARBA" id="ARBA00022553"/>
    </source>
</evidence>
<dbReference type="InterPro" id="IPR000014">
    <property type="entry name" value="PAS"/>
</dbReference>
<dbReference type="SMART" id="SM00091">
    <property type="entry name" value="PAS"/>
    <property type="match status" value="1"/>
</dbReference>
<dbReference type="FunFam" id="1.10.287.130:FF:000011">
    <property type="entry name" value="Sensor histidine kinase DcuS"/>
    <property type="match status" value="1"/>
</dbReference>
<dbReference type="Proteomes" id="UP000322917">
    <property type="component" value="Unassembled WGS sequence"/>
</dbReference>
<dbReference type="Gene3D" id="3.30.565.10">
    <property type="entry name" value="Histidine kinase-like ATPase, C-terminal domain"/>
    <property type="match status" value="1"/>
</dbReference>
<keyword evidence="6" id="KW-0808">Transferase</keyword>
<dbReference type="Pfam" id="PF14689">
    <property type="entry name" value="SPOB_a"/>
    <property type="match status" value="1"/>
</dbReference>
<keyword evidence="11 14" id="KW-1133">Transmembrane helix</keyword>
<dbReference type="InterPro" id="IPR039506">
    <property type="entry name" value="SPOB_a"/>
</dbReference>
<dbReference type="PANTHER" id="PTHR43547">
    <property type="entry name" value="TWO-COMPONENT HISTIDINE KINASE"/>
    <property type="match status" value="1"/>
</dbReference>
<feature type="transmembrane region" description="Helical" evidence="14">
    <location>
        <begin position="171"/>
        <end position="192"/>
    </location>
</feature>
<keyword evidence="13 14" id="KW-0472">Membrane</keyword>
<sequence>MKKLPRLQTRIILLVCSLVTACLLVTGFLISRVMKADIHSQTGNQALGVARQVAFDPLVAQALKLGRDDGRVQAFASRCMAAAKVDFIVVFDMAGIRWSHRDPEKVGQHVVGGDEAAVLAGSEYTSVAEGTLGSSVRAFTPVYDEKGKQVGAVLVGILMTQVDKLQRQIDLIIVMITLLGLTFGIGGALLLASNVKKTLFGLEPEEIAKLLEERSAMLQSVREGIVAVDRGGHISLINDVGRHMLGVPVAEKMLLGKLVSEVVPNSRLVEVMQSGKLEFDQEQNIFGTSVLTSRVPLVVNGKTVGAIATFRDKTEVKRLAEELTGVRMYVEALRSQAHEFMNRLHVILGLVRLECYDQLAAYINQIAFDHQTEVDFVSRRIKDPVIAGFILSKLSLAREKSIPMQLTENSCLPGPKQTDMSHELVTIIGNLVENAFDALAQAALREVTLHIFYEAEKLTISVSDTGPGISGELAATLFECGVSTKAVNRGIGLSLVKRSVERLSGTVTYTSNTAQGTVFTVTVPYESKVILC</sequence>
<comment type="subcellular location">
    <subcellularLocation>
        <location evidence="2">Cell membrane</location>
        <topology evidence="2">Multi-pass membrane protein</topology>
    </subcellularLocation>
</comment>
<feature type="domain" description="Histidine kinase" evidence="15">
    <location>
        <begin position="423"/>
        <end position="527"/>
    </location>
</feature>
<dbReference type="InterPro" id="IPR036890">
    <property type="entry name" value="HATPase_C_sf"/>
</dbReference>
<evidence type="ECO:0000313" key="16">
    <source>
        <dbReference type="EMBL" id="SHJ05065.1"/>
    </source>
</evidence>
<organism evidence="16 17">
    <name type="scientific">Propionispora hippei DSM 15287</name>
    <dbReference type="NCBI Taxonomy" id="1123003"/>
    <lineage>
        <taxon>Bacteria</taxon>
        <taxon>Bacillati</taxon>
        <taxon>Bacillota</taxon>
        <taxon>Negativicutes</taxon>
        <taxon>Selenomonadales</taxon>
        <taxon>Sporomusaceae</taxon>
        <taxon>Propionispora</taxon>
    </lineage>
</organism>
<gene>
    <name evidence="16" type="ORF">SAMN02745170_01626</name>
</gene>
<dbReference type="PANTHER" id="PTHR43547:SF10">
    <property type="entry name" value="SENSOR HISTIDINE KINASE DCUS"/>
    <property type="match status" value="1"/>
</dbReference>
<dbReference type="Pfam" id="PF00989">
    <property type="entry name" value="PAS"/>
    <property type="match status" value="1"/>
</dbReference>
<dbReference type="Pfam" id="PF17203">
    <property type="entry name" value="sCache_3_2"/>
    <property type="match status" value="1"/>
</dbReference>
<dbReference type="SUPFAM" id="SSF55785">
    <property type="entry name" value="PYP-like sensor domain (PAS domain)"/>
    <property type="match status" value="1"/>
</dbReference>
<keyword evidence="7 14" id="KW-0812">Transmembrane</keyword>
<evidence type="ECO:0000256" key="12">
    <source>
        <dbReference type="ARBA" id="ARBA00023012"/>
    </source>
</evidence>
<dbReference type="PROSITE" id="PS50109">
    <property type="entry name" value="HIS_KIN"/>
    <property type="match status" value="1"/>
</dbReference>
<dbReference type="EMBL" id="FQZD01000011">
    <property type="protein sequence ID" value="SHJ05065.1"/>
    <property type="molecule type" value="Genomic_DNA"/>
</dbReference>
<dbReference type="InterPro" id="IPR013767">
    <property type="entry name" value="PAS_fold"/>
</dbReference>
<dbReference type="Pfam" id="PF02518">
    <property type="entry name" value="HATPase_c"/>
    <property type="match status" value="1"/>
</dbReference>
<evidence type="ECO:0000256" key="2">
    <source>
        <dbReference type="ARBA" id="ARBA00004651"/>
    </source>
</evidence>
<dbReference type="FunFam" id="3.30.450.20:FF:000018">
    <property type="entry name" value="Sensor histidine kinase DcuS"/>
    <property type="match status" value="1"/>
</dbReference>
<dbReference type="InterPro" id="IPR035965">
    <property type="entry name" value="PAS-like_dom_sf"/>
</dbReference>
<keyword evidence="10" id="KW-0067">ATP-binding</keyword>
<dbReference type="OrthoDB" id="9792686at2"/>
<dbReference type="InterPro" id="IPR033463">
    <property type="entry name" value="sCache_3"/>
</dbReference>
<evidence type="ECO:0000256" key="10">
    <source>
        <dbReference type="ARBA" id="ARBA00022840"/>
    </source>
</evidence>
<evidence type="ECO:0000256" key="6">
    <source>
        <dbReference type="ARBA" id="ARBA00022679"/>
    </source>
</evidence>
<protein>
    <recommendedName>
        <fullName evidence="3">histidine kinase</fullName>
        <ecNumber evidence="3">2.7.13.3</ecNumber>
    </recommendedName>
</protein>
<evidence type="ECO:0000313" key="17">
    <source>
        <dbReference type="Proteomes" id="UP000322917"/>
    </source>
</evidence>
<dbReference type="GO" id="GO:0005524">
    <property type="term" value="F:ATP binding"/>
    <property type="evidence" value="ECO:0007669"/>
    <property type="project" value="UniProtKB-KW"/>
</dbReference>
<dbReference type="Gene3D" id="1.10.287.130">
    <property type="match status" value="1"/>
</dbReference>
<evidence type="ECO:0000256" key="14">
    <source>
        <dbReference type="SAM" id="Phobius"/>
    </source>
</evidence>